<name>L5LJB2_MYODS</name>
<gene>
    <name evidence="2" type="ORF">MDA_GLEAN10012813</name>
</gene>
<evidence type="ECO:0000313" key="3">
    <source>
        <dbReference type="Proteomes" id="UP000010556"/>
    </source>
</evidence>
<protein>
    <submittedName>
        <fullName evidence="2">Uncharacterized protein</fullName>
    </submittedName>
</protein>
<reference evidence="3" key="1">
    <citation type="journal article" date="2013" name="Science">
        <title>Comparative analysis of bat genomes provides insight into the evolution of flight and immunity.</title>
        <authorList>
            <person name="Zhang G."/>
            <person name="Cowled C."/>
            <person name="Shi Z."/>
            <person name="Huang Z."/>
            <person name="Bishop-Lilly K.A."/>
            <person name="Fang X."/>
            <person name="Wynne J.W."/>
            <person name="Xiong Z."/>
            <person name="Baker M.L."/>
            <person name="Zhao W."/>
            <person name="Tachedjian M."/>
            <person name="Zhu Y."/>
            <person name="Zhou P."/>
            <person name="Jiang X."/>
            <person name="Ng J."/>
            <person name="Yang L."/>
            <person name="Wu L."/>
            <person name="Xiao J."/>
            <person name="Feng Y."/>
            <person name="Chen Y."/>
            <person name="Sun X."/>
            <person name="Zhang Y."/>
            <person name="Marsh G.A."/>
            <person name="Crameri G."/>
            <person name="Broder C.C."/>
            <person name="Frey K.G."/>
            <person name="Wang L.F."/>
            <person name="Wang J."/>
        </authorList>
    </citation>
    <scope>NUCLEOTIDE SEQUENCE [LARGE SCALE GENOMIC DNA]</scope>
</reference>
<evidence type="ECO:0000313" key="2">
    <source>
        <dbReference type="EMBL" id="ELK26434.1"/>
    </source>
</evidence>
<evidence type="ECO:0000256" key="1">
    <source>
        <dbReference type="SAM" id="Phobius"/>
    </source>
</evidence>
<proteinExistence type="predicted"/>
<dbReference type="Proteomes" id="UP000010556">
    <property type="component" value="Unassembled WGS sequence"/>
</dbReference>
<keyword evidence="3" id="KW-1185">Reference proteome</keyword>
<feature type="transmembrane region" description="Helical" evidence="1">
    <location>
        <begin position="12"/>
        <end position="28"/>
    </location>
</feature>
<keyword evidence="1" id="KW-0812">Transmembrane</keyword>
<keyword evidence="1" id="KW-1133">Transmembrane helix</keyword>
<dbReference type="AlphaFoldDB" id="L5LJB2"/>
<keyword evidence="1" id="KW-0472">Membrane</keyword>
<sequence length="88" mass="9941">MLCMYEAPGSIPGISITLFFSFFFCSSLKRLPRCGHNRCSSSCHHLEVRFPPQWRSVLPQAWNVPEVLLLEEANGSNSQDNVEKAEQA</sequence>
<organism evidence="2 3">
    <name type="scientific">Myotis davidii</name>
    <name type="common">David's myotis</name>
    <dbReference type="NCBI Taxonomy" id="225400"/>
    <lineage>
        <taxon>Eukaryota</taxon>
        <taxon>Metazoa</taxon>
        <taxon>Chordata</taxon>
        <taxon>Craniata</taxon>
        <taxon>Vertebrata</taxon>
        <taxon>Euteleostomi</taxon>
        <taxon>Mammalia</taxon>
        <taxon>Eutheria</taxon>
        <taxon>Laurasiatheria</taxon>
        <taxon>Chiroptera</taxon>
        <taxon>Yangochiroptera</taxon>
        <taxon>Vespertilionidae</taxon>
        <taxon>Myotis</taxon>
    </lineage>
</organism>
<accession>L5LJB2</accession>
<dbReference type="EMBL" id="KB111141">
    <property type="protein sequence ID" value="ELK26434.1"/>
    <property type="molecule type" value="Genomic_DNA"/>
</dbReference>